<dbReference type="OrthoDB" id="16747at2759"/>
<dbReference type="InterPro" id="IPR050509">
    <property type="entry name" value="CoA-transferase_III"/>
</dbReference>
<dbReference type="Pfam" id="PF02515">
    <property type="entry name" value="CoA_transf_3"/>
    <property type="match status" value="1"/>
</dbReference>
<name>A0A834Y0R2_APHGI</name>
<evidence type="ECO:0000313" key="2">
    <source>
        <dbReference type="EMBL" id="KAF7997200.1"/>
    </source>
</evidence>
<evidence type="ECO:0000313" key="3">
    <source>
        <dbReference type="Proteomes" id="UP000639338"/>
    </source>
</evidence>
<evidence type="ECO:0000256" key="1">
    <source>
        <dbReference type="ARBA" id="ARBA00008383"/>
    </source>
</evidence>
<dbReference type="Gene3D" id="3.40.50.10540">
    <property type="entry name" value="Crotonobetainyl-coa:carnitine coa-transferase, domain 1"/>
    <property type="match status" value="1"/>
</dbReference>
<dbReference type="GO" id="GO:0005739">
    <property type="term" value="C:mitochondrion"/>
    <property type="evidence" value="ECO:0007669"/>
    <property type="project" value="TreeGrafter"/>
</dbReference>
<accession>A0A834Y0R2</accession>
<dbReference type="InterPro" id="IPR044855">
    <property type="entry name" value="CoA-Trfase_III_dom3_sf"/>
</dbReference>
<dbReference type="AlphaFoldDB" id="A0A834Y0R2"/>
<dbReference type="GO" id="GO:0008206">
    <property type="term" value="P:bile acid metabolic process"/>
    <property type="evidence" value="ECO:0007669"/>
    <property type="project" value="TreeGrafter"/>
</dbReference>
<protein>
    <recommendedName>
        <fullName evidence="4">Alpha-methylacyl-CoA racemase</fullName>
    </recommendedName>
</protein>
<dbReference type="PANTHER" id="PTHR48228:SF5">
    <property type="entry name" value="ALPHA-METHYLACYL-COA RACEMASE"/>
    <property type="match status" value="1"/>
</dbReference>
<comment type="caution">
    <text evidence="2">The sequence shown here is derived from an EMBL/GenBank/DDBJ whole genome shotgun (WGS) entry which is preliminary data.</text>
</comment>
<gene>
    <name evidence="2" type="ORF">HCN44_005477</name>
</gene>
<dbReference type="GO" id="GO:0008111">
    <property type="term" value="F:alpha-methylacyl-CoA racemase activity"/>
    <property type="evidence" value="ECO:0007669"/>
    <property type="project" value="TreeGrafter"/>
</dbReference>
<organism evidence="2 3">
    <name type="scientific">Aphidius gifuensis</name>
    <name type="common">Parasitoid wasp</name>
    <dbReference type="NCBI Taxonomy" id="684658"/>
    <lineage>
        <taxon>Eukaryota</taxon>
        <taxon>Metazoa</taxon>
        <taxon>Ecdysozoa</taxon>
        <taxon>Arthropoda</taxon>
        <taxon>Hexapoda</taxon>
        <taxon>Insecta</taxon>
        <taxon>Pterygota</taxon>
        <taxon>Neoptera</taxon>
        <taxon>Endopterygota</taxon>
        <taxon>Hymenoptera</taxon>
        <taxon>Apocrita</taxon>
        <taxon>Ichneumonoidea</taxon>
        <taxon>Braconidae</taxon>
        <taxon>Aphidiinae</taxon>
        <taxon>Aphidius</taxon>
    </lineage>
</organism>
<evidence type="ECO:0008006" key="4">
    <source>
        <dbReference type="Google" id="ProtNLM"/>
    </source>
</evidence>
<sequence>MPLHKIKVLELAGLAPAPFCGMILADFGASVITVNKTGEFSQGALHHGKKSIALNLKSKKGAEIFKRLSDQSDIVIDPFRKGVMERLGLGPDVLTKSNKMLIYARLTGFGQNGPYSKMAGHDINYVGLSGLLSLFGRENQKPTPPVNFAADFAGGGLTCAMGIILALYEREKSQMGQVIDTSMVEGTAYVGSWLFRTQDHPMLWGRPRGQNPLDTGVHFYDTYETQDGKFMAVGALEPQFYNILLEKLNLTNDQLPQYENFEKNREKLGVIFKQKKQDEWSKIFDGSDACVTPVLSIDQVKNHPHNKALDSFYYDDKSGNIIPKPSPRLSRTPGQSKAINFTSPAAGENTREILSENGFKPEEIEDFLSNGIVQQVNRKSKL</sequence>
<keyword evidence="3" id="KW-1185">Reference proteome</keyword>
<proteinExistence type="inferred from homology"/>
<dbReference type="InterPro" id="IPR003673">
    <property type="entry name" value="CoA-Trfase_fam_III"/>
</dbReference>
<dbReference type="Gene3D" id="3.30.1540.10">
    <property type="entry name" value="formyl-coa transferase, domain 3"/>
    <property type="match status" value="1"/>
</dbReference>
<dbReference type="PANTHER" id="PTHR48228">
    <property type="entry name" value="SUCCINYL-COA--D-CITRAMALATE COA-TRANSFERASE"/>
    <property type="match status" value="1"/>
</dbReference>
<dbReference type="EMBL" id="JACMRX010000001">
    <property type="protein sequence ID" value="KAF7997200.1"/>
    <property type="molecule type" value="Genomic_DNA"/>
</dbReference>
<dbReference type="Proteomes" id="UP000639338">
    <property type="component" value="Unassembled WGS sequence"/>
</dbReference>
<reference evidence="2 3" key="1">
    <citation type="submission" date="2020-08" db="EMBL/GenBank/DDBJ databases">
        <title>Aphidius gifuensis genome sequencing and assembly.</title>
        <authorList>
            <person name="Du Z."/>
        </authorList>
    </citation>
    <scope>NUCLEOTIDE SEQUENCE [LARGE SCALE GENOMIC DNA]</scope>
    <source>
        <strain evidence="2">YNYX2018</strain>
        <tissue evidence="2">Adults</tissue>
    </source>
</reference>
<dbReference type="SUPFAM" id="SSF89796">
    <property type="entry name" value="CoA-transferase family III (CaiB/BaiF)"/>
    <property type="match status" value="1"/>
</dbReference>
<dbReference type="InterPro" id="IPR023606">
    <property type="entry name" value="CoA-Trfase_III_dom_1_sf"/>
</dbReference>
<comment type="similarity">
    <text evidence="1">Belongs to the CoA-transferase III family.</text>
</comment>